<protein>
    <submittedName>
        <fullName evidence="2">Uncharacterized protein LOC107218063 isoform X2</fullName>
    </submittedName>
</protein>
<dbReference type="PANTHER" id="PTHR21398:SF4">
    <property type="entry name" value="AGAP002980-PA"/>
    <property type="match status" value="1"/>
</dbReference>
<dbReference type="PANTHER" id="PTHR21398">
    <property type="entry name" value="AGAP007094-PA"/>
    <property type="match status" value="1"/>
</dbReference>
<dbReference type="Pfam" id="PF07841">
    <property type="entry name" value="DM4_12"/>
    <property type="match status" value="1"/>
</dbReference>
<dbReference type="RefSeq" id="XP_046598687.1">
    <property type="nucleotide sequence ID" value="XM_046742731.1"/>
</dbReference>
<dbReference type="Proteomes" id="UP000829291">
    <property type="component" value="Chromosome 6"/>
</dbReference>
<accession>A0ABM3GEJ2</accession>
<name>A0ABM3GEJ2_NEOLC</name>
<evidence type="ECO:0000313" key="1">
    <source>
        <dbReference type="Proteomes" id="UP000829291"/>
    </source>
</evidence>
<dbReference type="SMART" id="SM00718">
    <property type="entry name" value="DM4_12"/>
    <property type="match status" value="1"/>
</dbReference>
<dbReference type="GeneID" id="107218063"/>
<evidence type="ECO:0000313" key="2">
    <source>
        <dbReference type="RefSeq" id="XP_046598687.1"/>
    </source>
</evidence>
<gene>
    <name evidence="2" type="primary">LOC107218063</name>
</gene>
<organism evidence="1 2">
    <name type="scientific">Neodiprion lecontei</name>
    <name type="common">Redheaded pine sawfly</name>
    <dbReference type="NCBI Taxonomy" id="441921"/>
    <lineage>
        <taxon>Eukaryota</taxon>
        <taxon>Metazoa</taxon>
        <taxon>Ecdysozoa</taxon>
        <taxon>Arthropoda</taxon>
        <taxon>Hexapoda</taxon>
        <taxon>Insecta</taxon>
        <taxon>Pterygota</taxon>
        <taxon>Neoptera</taxon>
        <taxon>Endopterygota</taxon>
        <taxon>Hymenoptera</taxon>
        <taxon>Tenthredinoidea</taxon>
        <taxon>Diprionidae</taxon>
        <taxon>Diprioninae</taxon>
        <taxon>Neodiprion</taxon>
    </lineage>
</organism>
<keyword evidence="1" id="KW-1185">Reference proteome</keyword>
<dbReference type="InterPro" id="IPR006631">
    <property type="entry name" value="DM4_12"/>
</dbReference>
<reference evidence="2" key="1">
    <citation type="submission" date="2025-08" db="UniProtKB">
        <authorList>
            <consortium name="RefSeq"/>
        </authorList>
    </citation>
    <scope>IDENTIFICATION</scope>
    <source>
        <tissue evidence="2">Thorax and Abdomen</tissue>
    </source>
</reference>
<proteinExistence type="predicted"/>
<sequence>MKHPITFGLSTPVELNLRNRAMVYSVGFQLQFTLPYNLTQFEPTIVPARSTRDLTLEDTYASIENLLDENGWNDGRECLLRSICELAESPLERDGQDFVEEVVHLLLTPSEDLPEAFDFNHRSVHEMYHEAERIGKEGGDCISAYPDCIKSPLDSFTEVLRANLQ</sequence>